<dbReference type="PROSITE" id="PS50109">
    <property type="entry name" value="HIS_KIN"/>
    <property type="match status" value="1"/>
</dbReference>
<keyword evidence="6" id="KW-1185">Reference proteome</keyword>
<gene>
    <name evidence="5" type="primary">kdpD</name>
    <name evidence="5" type="ORF">MAMC_01602</name>
</gene>
<dbReference type="EC" id="2.7.13.3" evidence="2"/>
<comment type="caution">
    <text evidence="5">The sequence shown here is derived from an EMBL/GenBank/DDBJ whole genome shotgun (WGS) entry which is preliminary data.</text>
</comment>
<dbReference type="InterPro" id="IPR036890">
    <property type="entry name" value="HATPase_C_sf"/>
</dbReference>
<evidence type="ECO:0000313" key="6">
    <source>
        <dbReference type="Proteomes" id="UP000381693"/>
    </source>
</evidence>
<dbReference type="AlphaFoldDB" id="A0A5E6MN37"/>
<dbReference type="EMBL" id="CABFUZ020000162">
    <property type="protein sequence ID" value="VVM07442.1"/>
    <property type="molecule type" value="Genomic_DNA"/>
</dbReference>
<dbReference type="PANTHER" id="PTHR45569">
    <property type="entry name" value="SENSOR PROTEIN KDPD"/>
    <property type="match status" value="1"/>
</dbReference>
<evidence type="ECO:0000259" key="4">
    <source>
        <dbReference type="PROSITE" id="PS50109"/>
    </source>
</evidence>
<dbReference type="Gene3D" id="3.30.565.10">
    <property type="entry name" value="Histidine kinase-like ATPase, C-terminal domain"/>
    <property type="match status" value="1"/>
</dbReference>
<feature type="domain" description="Histidine kinase" evidence="4">
    <location>
        <begin position="20"/>
        <end position="202"/>
    </location>
</feature>
<comment type="catalytic activity">
    <reaction evidence="1">
        <text>ATP + protein L-histidine = ADP + protein N-phospho-L-histidine.</text>
        <dbReference type="EC" id="2.7.13.3"/>
    </reaction>
</comment>
<dbReference type="CDD" id="cd00082">
    <property type="entry name" value="HisKA"/>
    <property type="match status" value="1"/>
</dbReference>
<keyword evidence="3" id="KW-0597">Phosphoprotein</keyword>
<reference evidence="5" key="1">
    <citation type="submission" date="2019-09" db="EMBL/GenBank/DDBJ databases">
        <authorList>
            <person name="Cremers G."/>
        </authorList>
    </citation>
    <scope>NUCLEOTIDE SEQUENCE [LARGE SCALE GENOMIC DNA]</scope>
    <source>
        <strain evidence="5">3B</strain>
    </source>
</reference>
<dbReference type="PANTHER" id="PTHR45569:SF1">
    <property type="entry name" value="SENSOR PROTEIN KDPD"/>
    <property type="match status" value="1"/>
</dbReference>
<evidence type="ECO:0000256" key="1">
    <source>
        <dbReference type="ARBA" id="ARBA00000085"/>
    </source>
</evidence>
<dbReference type="Pfam" id="PF02518">
    <property type="entry name" value="HATPase_c"/>
    <property type="match status" value="1"/>
</dbReference>
<dbReference type="CDD" id="cd00075">
    <property type="entry name" value="HATPase"/>
    <property type="match status" value="1"/>
</dbReference>
<dbReference type="SMART" id="SM00387">
    <property type="entry name" value="HATPase_c"/>
    <property type="match status" value="1"/>
</dbReference>
<dbReference type="InterPro" id="IPR052023">
    <property type="entry name" value="Histidine_kinase_KdpD"/>
</dbReference>
<proteinExistence type="predicted"/>
<protein>
    <recommendedName>
        <fullName evidence="2">histidine kinase</fullName>
        <ecNumber evidence="2">2.7.13.3</ecNumber>
    </recommendedName>
</protein>
<feature type="non-terminal residue" evidence="5">
    <location>
        <position position="1"/>
    </location>
</feature>
<dbReference type="GO" id="GO:0000155">
    <property type="term" value="F:phosphorelay sensor kinase activity"/>
    <property type="evidence" value="ECO:0007669"/>
    <property type="project" value="InterPro"/>
</dbReference>
<dbReference type="SUPFAM" id="SSF55874">
    <property type="entry name" value="ATPase domain of HSP90 chaperone/DNA topoisomerase II/histidine kinase"/>
    <property type="match status" value="1"/>
</dbReference>
<dbReference type="Proteomes" id="UP000381693">
    <property type="component" value="Unassembled WGS sequence"/>
</dbReference>
<evidence type="ECO:0000313" key="5">
    <source>
        <dbReference type="EMBL" id="VVM07442.1"/>
    </source>
</evidence>
<dbReference type="InterPro" id="IPR005467">
    <property type="entry name" value="His_kinase_dom"/>
</dbReference>
<dbReference type="InterPro" id="IPR003594">
    <property type="entry name" value="HATPase_dom"/>
</dbReference>
<dbReference type="RefSeq" id="WP_246189614.1">
    <property type="nucleotide sequence ID" value="NZ_CABFUZ020000162.1"/>
</dbReference>
<dbReference type="GO" id="GO:0005886">
    <property type="term" value="C:plasma membrane"/>
    <property type="evidence" value="ECO:0007669"/>
    <property type="project" value="TreeGrafter"/>
</dbReference>
<sequence length="214" mass="22902">AAVSSLPEESRRKLGPEAVYLEEIASASTRMNRLVENLLDMARISSGGFTLKKEWCDVKDLVDAALRDTEKELKGRELRITVPSNLPLVRIDFPLVQQALTNLLLNAGMHTPPATPVELTVEEDRSRGQLCIRVADRGPGLGSKNEGQLFDKFYRGSGAPPGGTGLGLSIVKGVVEAHGGKVEAASRPEGGAVFSLFFPLERAPEAVASAKVSL</sequence>
<keyword evidence="5" id="KW-0418">Kinase</keyword>
<organism evidence="5 6">
    <name type="scientific">Methylacidimicrobium cyclopophantes</name>
    <dbReference type="NCBI Taxonomy" id="1041766"/>
    <lineage>
        <taxon>Bacteria</taxon>
        <taxon>Pseudomonadati</taxon>
        <taxon>Verrucomicrobiota</taxon>
        <taxon>Methylacidimicrobium</taxon>
    </lineage>
</organism>
<dbReference type="InterPro" id="IPR004358">
    <property type="entry name" value="Sig_transdc_His_kin-like_C"/>
</dbReference>
<evidence type="ECO:0000256" key="2">
    <source>
        <dbReference type="ARBA" id="ARBA00012438"/>
    </source>
</evidence>
<name>A0A5E6MN37_9BACT</name>
<dbReference type="PRINTS" id="PR00344">
    <property type="entry name" value="BCTRLSENSOR"/>
</dbReference>
<accession>A0A5E6MN37</accession>
<keyword evidence="5" id="KW-0808">Transferase</keyword>
<evidence type="ECO:0000256" key="3">
    <source>
        <dbReference type="ARBA" id="ARBA00022553"/>
    </source>
</evidence>
<dbReference type="InterPro" id="IPR003661">
    <property type="entry name" value="HisK_dim/P_dom"/>
</dbReference>